<dbReference type="Proteomes" id="UP000298787">
    <property type="component" value="Chromosome 4"/>
</dbReference>
<feature type="signal peptide" evidence="12">
    <location>
        <begin position="1"/>
        <end position="29"/>
    </location>
</feature>
<keyword evidence="4 12" id="KW-1133">Transmembrane helix</keyword>
<keyword evidence="8 14" id="KW-0675">Receptor</keyword>
<feature type="chain" id="PRO_5022262193" evidence="12">
    <location>
        <begin position="30"/>
        <end position="376"/>
    </location>
</feature>
<accession>A0A4U5U7K2</accession>
<evidence type="ECO:0000256" key="5">
    <source>
        <dbReference type="ARBA" id="ARBA00023018"/>
    </source>
</evidence>
<dbReference type="SUPFAM" id="SSF63712">
    <property type="entry name" value="Nicotinic receptor ligand binding domain-like"/>
    <property type="match status" value="1"/>
</dbReference>
<evidence type="ECO:0000313" key="14">
    <source>
        <dbReference type="EMBL" id="TKS69828.1"/>
    </source>
</evidence>
<evidence type="ECO:0000259" key="13">
    <source>
        <dbReference type="Pfam" id="PF02931"/>
    </source>
</evidence>
<keyword evidence="12" id="KW-0732">Signal</keyword>
<comment type="similarity">
    <text evidence="12">Belongs to the ligand-gated ion channel (TC 1.A.9) family.</text>
</comment>
<organism evidence="14 15">
    <name type="scientific">Collichthys lucidus</name>
    <name type="common">Big head croaker</name>
    <name type="synonym">Sciaena lucida</name>
    <dbReference type="NCBI Taxonomy" id="240159"/>
    <lineage>
        <taxon>Eukaryota</taxon>
        <taxon>Metazoa</taxon>
        <taxon>Chordata</taxon>
        <taxon>Craniata</taxon>
        <taxon>Vertebrata</taxon>
        <taxon>Euteleostomi</taxon>
        <taxon>Actinopterygii</taxon>
        <taxon>Neopterygii</taxon>
        <taxon>Teleostei</taxon>
        <taxon>Neoteleostei</taxon>
        <taxon>Acanthomorphata</taxon>
        <taxon>Eupercaria</taxon>
        <taxon>Sciaenidae</taxon>
        <taxon>Collichthys</taxon>
    </lineage>
</organism>
<dbReference type="PROSITE" id="PS00236">
    <property type="entry name" value="NEUROTR_ION_CHANNEL"/>
    <property type="match status" value="1"/>
</dbReference>
<dbReference type="InterPro" id="IPR006201">
    <property type="entry name" value="Neur_channel"/>
</dbReference>
<keyword evidence="2" id="KW-1003">Cell membrane</keyword>
<dbReference type="STRING" id="240159.A0A4U5U7K2"/>
<evidence type="ECO:0000256" key="4">
    <source>
        <dbReference type="ARBA" id="ARBA00022989"/>
    </source>
</evidence>
<dbReference type="Pfam" id="PF02931">
    <property type="entry name" value="Neur_chan_LBD"/>
    <property type="match status" value="1"/>
</dbReference>
<keyword evidence="9" id="KW-1071">Ligand-gated ion channel</keyword>
<dbReference type="EMBL" id="CM014081">
    <property type="protein sequence ID" value="TKS69828.1"/>
    <property type="molecule type" value="Genomic_DNA"/>
</dbReference>
<dbReference type="GO" id="GO:0045211">
    <property type="term" value="C:postsynaptic membrane"/>
    <property type="evidence" value="ECO:0007669"/>
    <property type="project" value="InterPro"/>
</dbReference>
<evidence type="ECO:0000256" key="11">
    <source>
        <dbReference type="ARBA" id="ARBA00034099"/>
    </source>
</evidence>
<protein>
    <submittedName>
        <fullName evidence="14">Neuronal acetylcholine receptor subunit alpha-5</fullName>
    </submittedName>
</protein>
<evidence type="ECO:0000256" key="9">
    <source>
        <dbReference type="ARBA" id="ARBA00023286"/>
    </source>
</evidence>
<evidence type="ECO:0000256" key="3">
    <source>
        <dbReference type="ARBA" id="ARBA00022692"/>
    </source>
</evidence>
<dbReference type="InterPro" id="IPR002394">
    <property type="entry name" value="Nicotinic_acetylcholine_rcpt"/>
</dbReference>
<keyword evidence="10 12" id="KW-0407">Ion channel</keyword>
<keyword evidence="1 12" id="KW-0813">Transport</keyword>
<sequence length="376" mass="42883">MMLRAGGAATSLALLLLLPLLCCCHLCHSLRVPKLSSYAKAEDKLFKYLFGNYQKWVRPVEYLNQTIRVKFGLAISQLVDVDEKNQRMTTNVWMKQEWIDMKLRWNPDDYLGITIIRVPSDRIWLPDVVLYDNSDGRFEGTVTKAVVKYDGTISWTPPANYKSACTIDVTFFPFDLQNCSMKFGSWTYDGSQVDIILEDFHVDKRDYFDNGEWEIVKATGSRVLVSLTVFLLVIEEIIPSSSKAIPLIGEYLVFTMIFVTLSIIITVFAINIHHRSSSTHHGMAPWVRRIFLHRLPKLLCMRSHVDRYATAGVSRTGGVGGLGMMKDSAPELTPLLYTRHNLQAALDSIRYITSHVVKENEVREETKKGFARKSEC</sequence>
<evidence type="ECO:0000256" key="6">
    <source>
        <dbReference type="ARBA" id="ARBA00023065"/>
    </source>
</evidence>
<evidence type="ECO:0000256" key="1">
    <source>
        <dbReference type="ARBA" id="ARBA00022448"/>
    </source>
</evidence>
<dbReference type="GO" id="GO:0004888">
    <property type="term" value="F:transmembrane signaling receptor activity"/>
    <property type="evidence" value="ECO:0007669"/>
    <property type="project" value="InterPro"/>
</dbReference>
<dbReference type="InterPro" id="IPR006202">
    <property type="entry name" value="Neur_chan_lig-bd"/>
</dbReference>
<evidence type="ECO:0000256" key="12">
    <source>
        <dbReference type="RuleBase" id="RU000687"/>
    </source>
</evidence>
<comment type="subcellular location">
    <subcellularLocation>
        <location evidence="11">Synaptic cell membrane</location>
        <topology evidence="11">Multi-pass membrane protein</topology>
    </subcellularLocation>
</comment>
<keyword evidence="6 12" id="KW-0406">Ion transport</keyword>
<evidence type="ECO:0000313" key="15">
    <source>
        <dbReference type="Proteomes" id="UP000298787"/>
    </source>
</evidence>
<dbReference type="InterPro" id="IPR018000">
    <property type="entry name" value="Neurotransmitter_ion_chnl_CS"/>
</dbReference>
<proteinExistence type="inferred from homology"/>
<keyword evidence="3 12" id="KW-0812">Transmembrane</keyword>
<dbReference type="AlphaFoldDB" id="A0A4U5U7K2"/>
<gene>
    <name evidence="14" type="ORF">D9C73_003895</name>
</gene>
<keyword evidence="15" id="KW-1185">Reference proteome</keyword>
<dbReference type="InterPro" id="IPR036734">
    <property type="entry name" value="Neur_chan_lig-bd_sf"/>
</dbReference>
<dbReference type="GO" id="GO:0022848">
    <property type="term" value="F:acetylcholine-gated monoatomic cation-selective channel activity"/>
    <property type="evidence" value="ECO:0007669"/>
    <property type="project" value="InterPro"/>
</dbReference>
<dbReference type="PANTHER" id="PTHR18945">
    <property type="entry name" value="NEUROTRANSMITTER GATED ION CHANNEL"/>
    <property type="match status" value="1"/>
</dbReference>
<reference evidence="14 15" key="1">
    <citation type="submission" date="2019-01" db="EMBL/GenBank/DDBJ databases">
        <title>Genome Assembly of Collichthys lucidus.</title>
        <authorList>
            <person name="Cai M."/>
            <person name="Xiao S."/>
        </authorList>
    </citation>
    <scope>NUCLEOTIDE SEQUENCE [LARGE SCALE GENOMIC DNA]</scope>
    <source>
        <strain evidence="14">JT15FE1705JMU</strain>
        <tissue evidence="14">Muscle</tissue>
    </source>
</reference>
<dbReference type="PRINTS" id="PR00252">
    <property type="entry name" value="NRIONCHANNEL"/>
</dbReference>
<dbReference type="SUPFAM" id="SSF90112">
    <property type="entry name" value="Neurotransmitter-gated ion-channel transmembrane pore"/>
    <property type="match status" value="1"/>
</dbReference>
<name>A0A4U5U7K2_COLLU</name>
<feature type="domain" description="Neurotransmitter-gated ion-channel ligand-binding" evidence="13">
    <location>
        <begin position="42"/>
        <end position="223"/>
    </location>
</feature>
<dbReference type="FunFam" id="2.70.170.10:FF:000005">
    <property type="entry name" value="Neuronal nicotinic acetylcholine receptor alpha4 subunit"/>
    <property type="match status" value="1"/>
</dbReference>
<keyword evidence="5" id="KW-0770">Synapse</keyword>
<dbReference type="InterPro" id="IPR036719">
    <property type="entry name" value="Neuro-gated_channel_TM_sf"/>
</dbReference>
<keyword evidence="7 12" id="KW-0472">Membrane</keyword>
<feature type="transmembrane region" description="Helical" evidence="12">
    <location>
        <begin position="251"/>
        <end position="272"/>
    </location>
</feature>
<evidence type="ECO:0000256" key="7">
    <source>
        <dbReference type="ARBA" id="ARBA00023136"/>
    </source>
</evidence>
<comment type="caution">
    <text evidence="12">Lacks conserved residue(s) required for the propagation of feature annotation.</text>
</comment>
<evidence type="ECO:0000256" key="8">
    <source>
        <dbReference type="ARBA" id="ARBA00023170"/>
    </source>
</evidence>
<dbReference type="PRINTS" id="PR00254">
    <property type="entry name" value="NICOTINICR"/>
</dbReference>
<evidence type="ECO:0000256" key="2">
    <source>
        <dbReference type="ARBA" id="ARBA00022475"/>
    </source>
</evidence>
<evidence type="ECO:0000256" key="10">
    <source>
        <dbReference type="ARBA" id="ARBA00023303"/>
    </source>
</evidence>
<dbReference type="Gene3D" id="2.70.170.10">
    <property type="entry name" value="Neurotransmitter-gated ion-channel ligand-binding domain"/>
    <property type="match status" value="1"/>
</dbReference>